<dbReference type="Pfam" id="PF02891">
    <property type="entry name" value="zf-MIZ"/>
    <property type="match status" value="1"/>
</dbReference>
<dbReference type="Pfam" id="PF02037">
    <property type="entry name" value="SAP"/>
    <property type="match status" value="1"/>
</dbReference>
<dbReference type="STRING" id="3218.A0A2K1IV60"/>
<keyword evidence="5" id="KW-0479">Metal-binding</keyword>
<feature type="domain" description="SAP" evidence="12">
    <location>
        <begin position="12"/>
        <end position="46"/>
    </location>
</feature>
<dbReference type="SMART" id="SM00249">
    <property type="entry name" value="PHD"/>
    <property type="match status" value="1"/>
</dbReference>
<evidence type="ECO:0000259" key="13">
    <source>
        <dbReference type="PROSITE" id="PS51044"/>
    </source>
</evidence>
<dbReference type="GO" id="GO:0016925">
    <property type="term" value="P:protein sumoylation"/>
    <property type="evidence" value="ECO:0000318"/>
    <property type="project" value="GO_Central"/>
</dbReference>
<dbReference type="PaxDb" id="3218-PP1S94_39V6.1"/>
<evidence type="ECO:0008006" key="18">
    <source>
        <dbReference type="Google" id="ProtNLM"/>
    </source>
</evidence>
<dbReference type="Gramene" id="Pp3c20_14150V3.1">
    <property type="protein sequence ID" value="Pp3c20_14150V3.1"/>
    <property type="gene ID" value="Pp3c20_14150"/>
</dbReference>
<dbReference type="InterPro" id="IPR013083">
    <property type="entry name" value="Znf_RING/FYVE/PHD"/>
</dbReference>
<dbReference type="EMBL" id="ABEU02000020">
    <property type="protein sequence ID" value="PNR33165.1"/>
    <property type="molecule type" value="Genomic_DNA"/>
</dbReference>
<dbReference type="RefSeq" id="XP_024357535.1">
    <property type="nucleotide sequence ID" value="XM_024501767.2"/>
</dbReference>
<feature type="region of interest" description="Disordered" evidence="11">
    <location>
        <begin position="833"/>
        <end position="925"/>
    </location>
</feature>
<feature type="region of interest" description="Disordered" evidence="11">
    <location>
        <begin position="519"/>
        <end position="616"/>
    </location>
</feature>
<dbReference type="GO" id="GO:0000785">
    <property type="term" value="C:chromatin"/>
    <property type="evidence" value="ECO:0000318"/>
    <property type="project" value="GO_Central"/>
</dbReference>
<dbReference type="Gene3D" id="1.10.720.30">
    <property type="entry name" value="SAP domain"/>
    <property type="match status" value="1"/>
</dbReference>
<reference evidence="14 17" key="1">
    <citation type="journal article" date="2008" name="Science">
        <title>The Physcomitrella genome reveals evolutionary insights into the conquest of land by plants.</title>
        <authorList>
            <person name="Rensing S."/>
            <person name="Lang D."/>
            <person name="Zimmer A."/>
            <person name="Terry A."/>
            <person name="Salamov A."/>
            <person name="Shapiro H."/>
            <person name="Nishiyama T."/>
            <person name="Perroud P.-F."/>
            <person name="Lindquist E."/>
            <person name="Kamisugi Y."/>
            <person name="Tanahashi T."/>
            <person name="Sakakibara K."/>
            <person name="Fujita T."/>
            <person name="Oishi K."/>
            <person name="Shin-I T."/>
            <person name="Kuroki Y."/>
            <person name="Toyoda A."/>
            <person name="Suzuki Y."/>
            <person name="Hashimoto A."/>
            <person name="Yamaguchi K."/>
            <person name="Sugano A."/>
            <person name="Kohara Y."/>
            <person name="Fujiyama A."/>
            <person name="Anterola A."/>
            <person name="Aoki S."/>
            <person name="Ashton N."/>
            <person name="Barbazuk W.B."/>
            <person name="Barker E."/>
            <person name="Bennetzen J."/>
            <person name="Bezanilla M."/>
            <person name="Blankenship R."/>
            <person name="Cho S.H."/>
            <person name="Dutcher S."/>
            <person name="Estelle M."/>
            <person name="Fawcett J.A."/>
            <person name="Gundlach H."/>
            <person name="Hanada K."/>
            <person name="Heyl A."/>
            <person name="Hicks K.A."/>
            <person name="Hugh J."/>
            <person name="Lohr M."/>
            <person name="Mayer K."/>
            <person name="Melkozernov A."/>
            <person name="Murata T."/>
            <person name="Nelson D."/>
            <person name="Pils B."/>
            <person name="Prigge M."/>
            <person name="Reiss B."/>
            <person name="Renner T."/>
            <person name="Rombauts S."/>
            <person name="Rushton P."/>
            <person name="Sanderfoot A."/>
            <person name="Schween G."/>
            <person name="Shiu S.-H."/>
            <person name="Stueber K."/>
            <person name="Theodoulou F.L."/>
            <person name="Tu H."/>
            <person name="Van de Peer Y."/>
            <person name="Verrier P.J."/>
            <person name="Waters E."/>
            <person name="Wood A."/>
            <person name="Yang L."/>
            <person name="Cove D."/>
            <person name="Cuming A."/>
            <person name="Hasebe M."/>
            <person name="Lucas S."/>
            <person name="Mishler D.B."/>
            <person name="Reski R."/>
            <person name="Grigoriev I."/>
            <person name="Quatrano R.S."/>
            <person name="Boore J.L."/>
        </authorList>
    </citation>
    <scope>NUCLEOTIDE SEQUENCE [LARGE SCALE GENOMIC DNA]</scope>
    <source>
        <strain evidence="15 17">cv. Gransden 2004</strain>
    </source>
</reference>
<feature type="region of interest" description="Disordered" evidence="11">
    <location>
        <begin position="630"/>
        <end position="654"/>
    </location>
</feature>
<keyword evidence="6 10" id="KW-0863">Zinc-finger</keyword>
<dbReference type="InterPro" id="IPR019787">
    <property type="entry name" value="Znf_PHD-finger"/>
</dbReference>
<dbReference type="Pfam" id="PF00628">
    <property type="entry name" value="PHD"/>
    <property type="match status" value="1"/>
</dbReference>
<evidence type="ECO:0000256" key="2">
    <source>
        <dbReference type="ARBA" id="ARBA00004718"/>
    </source>
</evidence>
<evidence type="ECO:0000256" key="10">
    <source>
        <dbReference type="PROSITE-ProRule" id="PRU00452"/>
    </source>
</evidence>
<evidence type="ECO:0000256" key="7">
    <source>
        <dbReference type="ARBA" id="ARBA00022786"/>
    </source>
</evidence>
<keyword evidence="7" id="KW-0833">Ubl conjugation pathway</keyword>
<keyword evidence="17" id="KW-1185">Reference proteome</keyword>
<dbReference type="CDD" id="cd15570">
    <property type="entry name" value="PHD_Bye1p_SIZ1_like"/>
    <property type="match status" value="1"/>
</dbReference>
<dbReference type="EnsemblPlants" id="Pp3c20_14153V3.1">
    <property type="protein sequence ID" value="Pp3c20_14153V3.1"/>
    <property type="gene ID" value="Pp3c20_14153"/>
</dbReference>
<evidence type="ECO:0000256" key="8">
    <source>
        <dbReference type="ARBA" id="ARBA00022833"/>
    </source>
</evidence>
<dbReference type="PROSITE" id="PS01359">
    <property type="entry name" value="ZF_PHD_1"/>
    <property type="match status" value="1"/>
</dbReference>
<dbReference type="PROSITE" id="PS50800">
    <property type="entry name" value="SAP"/>
    <property type="match status" value="1"/>
</dbReference>
<dbReference type="GO" id="GO:0005634">
    <property type="term" value="C:nucleus"/>
    <property type="evidence" value="ECO:0007669"/>
    <property type="project" value="UniProtKB-SubCell"/>
</dbReference>
<dbReference type="SUPFAM" id="SSF57903">
    <property type="entry name" value="FYVE/PHD zinc finger"/>
    <property type="match status" value="1"/>
</dbReference>
<dbReference type="Gramene" id="Pp3c20_14153V3.1">
    <property type="protein sequence ID" value="Pp3c20_14153V3.1"/>
    <property type="gene ID" value="Pp3c20_14153"/>
</dbReference>
<dbReference type="InterPro" id="IPR019786">
    <property type="entry name" value="Zinc_finger_PHD-type_CS"/>
</dbReference>
<dbReference type="Gene3D" id="3.30.40.10">
    <property type="entry name" value="Zinc/RING finger domain, C3HC4 (zinc finger)"/>
    <property type="match status" value="2"/>
</dbReference>
<evidence type="ECO:0000256" key="9">
    <source>
        <dbReference type="ARBA" id="ARBA00023242"/>
    </source>
</evidence>
<evidence type="ECO:0000259" key="12">
    <source>
        <dbReference type="PROSITE" id="PS50800"/>
    </source>
</evidence>
<evidence type="ECO:0000313" key="14">
    <source>
        <dbReference type="EMBL" id="PNR33165.1"/>
    </source>
</evidence>
<dbReference type="PANTHER" id="PTHR10782:SF102">
    <property type="entry name" value="E3 SUMO-PROTEIN LIGASE SIZ1"/>
    <property type="match status" value="1"/>
</dbReference>
<comment type="subcellular location">
    <subcellularLocation>
        <location evidence="1">Nucleus</location>
    </subcellularLocation>
</comment>
<keyword evidence="9" id="KW-0539">Nucleus</keyword>
<feature type="region of interest" description="Disordered" evidence="11">
    <location>
        <begin position="82"/>
        <end position="111"/>
    </location>
</feature>
<feature type="domain" description="SP-RING-type" evidence="13">
    <location>
        <begin position="356"/>
        <end position="437"/>
    </location>
</feature>
<accession>A0A2K1IV60</accession>
<dbReference type="InterPro" id="IPR004181">
    <property type="entry name" value="Znf_MIZ"/>
</dbReference>
<keyword evidence="8" id="KW-0862">Zinc</keyword>
<dbReference type="InterPro" id="IPR011011">
    <property type="entry name" value="Znf_FYVE_PHD"/>
</dbReference>
<evidence type="ECO:0000256" key="11">
    <source>
        <dbReference type="SAM" id="MobiDB-lite"/>
    </source>
</evidence>
<dbReference type="AlphaFoldDB" id="A0A2K1IV60"/>
<feature type="region of interest" description="Disordered" evidence="11">
    <location>
        <begin position="767"/>
        <end position="800"/>
    </location>
</feature>
<evidence type="ECO:0000256" key="1">
    <source>
        <dbReference type="ARBA" id="ARBA00004123"/>
    </source>
</evidence>
<evidence type="ECO:0000256" key="4">
    <source>
        <dbReference type="ARBA" id="ARBA00022679"/>
    </source>
</evidence>
<dbReference type="InterPro" id="IPR003034">
    <property type="entry name" value="SAP_dom"/>
</dbReference>
<proteinExistence type="inferred from homology"/>
<comment type="pathway">
    <text evidence="2">Protein modification; protein sumoylation.</text>
</comment>
<dbReference type="InterPro" id="IPR031141">
    <property type="entry name" value="SIZ1/2_SP-RING"/>
</dbReference>
<feature type="compositionally biased region" description="Basic and acidic residues" evidence="11">
    <location>
        <begin position="549"/>
        <end position="564"/>
    </location>
</feature>
<name>A0A2K1IV60_PHYPA</name>
<sequence>MADVATRCRSQLGSFRIRELKDVLSRLGLPKQGKKQILMDKIMGLINPADKQSLTKGSKSSKKVVSREEAIAIIDEQYRKLRHSGTESKHKVAKSGSSSGYPSAGPEDHEVVEETRTRCPCGSNVETGTMIQCDNNKCKIWQHMDCVVIPEKPSDGTQPEIPSSFYCELCRIARGDPFCEAQTHTLMPTKLLSSTAKTEGSNTLQTIEKSFFLSRADRELLQKLNYDLQVWCVLLSDKVSFRMHWPSYADLRVNGISVRVTNRPGQQLLGANGRDEGPGITVCAREGMNRLNMSAYDARPFCLGVRIIRRLTLEQVKDLIPNEKDGEPFEEAMARVRRCINGGGGQGLGGNDDSDSDLEVVAESITVNLRCPMSGSRIKVAGRFKPCLHMGCFDLDTCVELNQRARKWQCPICLKNYSIENLIIDPFFNQITNAVRTMDEDITEVELKADGSWRPKLEGHAKNGESWRPPPVAVGANIHKATAAPVLFFKHVKTEEGMSSHDNGFSRFKVNPSGDWARNATKHLNDGPSQKVVDAPRLSRSSSATDSNLKIDEDEHSVNHDPSEKNAVSMDDNEEVEYLARPRDAPGGTWQTSGDDPANGADVIVLSDSDDDGGEEEDVVASSAASMYAESDVGNRRMRSREVSHTNGDSSGLALGLESTDVTLASNSVCNPFDPPLSTRVGVGVSDEGTSNNSGFGLQSDRNSFWVSAEKTRNGQYSFYAPRTESVNVLQHPPPVRPTPVQALAGPGFLSVPLVRDDASLASGWKRYSRPYGATGTDGGSVDSDTDASPLQNFLPSQPARAEVQDNLRGPFLPEADDIDNSWFSLSLGGGENLAEPSPARSNLRTSLEQRSPIPQPRVTAHDDTHGRSGRLGKHGSSQRLMDSRPPVRSHFTADGHPFPVRPRSSPMHARKNPRQVRMDDSDVD</sequence>
<dbReference type="InterPro" id="IPR001965">
    <property type="entry name" value="Znf_PHD"/>
</dbReference>
<evidence type="ECO:0000313" key="17">
    <source>
        <dbReference type="Proteomes" id="UP000006727"/>
    </source>
</evidence>
<evidence type="ECO:0000256" key="6">
    <source>
        <dbReference type="ARBA" id="ARBA00022771"/>
    </source>
</evidence>
<dbReference type="CDD" id="cd16792">
    <property type="entry name" value="SP-RING_Siz-like"/>
    <property type="match status" value="1"/>
</dbReference>
<comment type="similarity">
    <text evidence="3">Belongs to the PIAS family.</text>
</comment>
<keyword evidence="4" id="KW-0808">Transferase</keyword>
<reference evidence="15" key="3">
    <citation type="submission" date="2020-12" db="UniProtKB">
        <authorList>
            <consortium name="EnsemblPlants"/>
        </authorList>
    </citation>
    <scope>IDENTIFICATION</scope>
</reference>
<evidence type="ECO:0000256" key="3">
    <source>
        <dbReference type="ARBA" id="ARBA00005383"/>
    </source>
</evidence>
<dbReference type="GeneID" id="112273255"/>
<reference evidence="14 17" key="2">
    <citation type="journal article" date="2018" name="Plant J.">
        <title>The Physcomitrella patens chromosome-scale assembly reveals moss genome structure and evolution.</title>
        <authorList>
            <person name="Lang D."/>
            <person name="Ullrich K.K."/>
            <person name="Murat F."/>
            <person name="Fuchs J."/>
            <person name="Jenkins J."/>
            <person name="Haas F.B."/>
            <person name="Piednoel M."/>
            <person name="Gundlach H."/>
            <person name="Van Bel M."/>
            <person name="Meyberg R."/>
            <person name="Vives C."/>
            <person name="Morata J."/>
            <person name="Symeonidi A."/>
            <person name="Hiss M."/>
            <person name="Muchero W."/>
            <person name="Kamisugi Y."/>
            <person name="Saleh O."/>
            <person name="Blanc G."/>
            <person name="Decker E.L."/>
            <person name="van Gessel N."/>
            <person name="Grimwood J."/>
            <person name="Hayes R.D."/>
            <person name="Graham S.W."/>
            <person name="Gunter L.E."/>
            <person name="McDaniel S.F."/>
            <person name="Hoernstein S.N.W."/>
            <person name="Larsson A."/>
            <person name="Li F.W."/>
            <person name="Perroud P.F."/>
            <person name="Phillips J."/>
            <person name="Ranjan P."/>
            <person name="Rokshar D.S."/>
            <person name="Rothfels C.J."/>
            <person name="Schneider L."/>
            <person name="Shu S."/>
            <person name="Stevenson D.W."/>
            <person name="Thummler F."/>
            <person name="Tillich M."/>
            <person name="Villarreal Aguilar J.C."/>
            <person name="Widiez T."/>
            <person name="Wong G.K."/>
            <person name="Wymore A."/>
            <person name="Zhang Y."/>
            <person name="Zimmer A.D."/>
            <person name="Quatrano R.S."/>
            <person name="Mayer K.F.X."/>
            <person name="Goodstein D."/>
            <person name="Casacuberta J.M."/>
            <person name="Vandepoele K."/>
            <person name="Reski R."/>
            <person name="Cuming A.C."/>
            <person name="Tuskan G.A."/>
            <person name="Maumus F."/>
            <person name="Salse J."/>
            <person name="Schmutz J."/>
            <person name="Rensing S.A."/>
        </authorList>
    </citation>
    <scope>NUCLEOTIDE SEQUENCE [LARGE SCALE GENOMIC DNA]</scope>
    <source>
        <strain evidence="15 17">cv. Gransden 2004</strain>
    </source>
</reference>
<dbReference type="Proteomes" id="UP000006727">
    <property type="component" value="Chromosome 20"/>
</dbReference>
<evidence type="ECO:0000256" key="5">
    <source>
        <dbReference type="ARBA" id="ARBA00022723"/>
    </source>
</evidence>
<feature type="compositionally biased region" description="Low complexity" evidence="11">
    <location>
        <begin position="95"/>
        <end position="105"/>
    </location>
</feature>
<dbReference type="SUPFAM" id="SSF68906">
    <property type="entry name" value="SAP domain"/>
    <property type="match status" value="1"/>
</dbReference>
<dbReference type="SMR" id="A0A2K1IV60"/>
<dbReference type="InterPro" id="IPR036361">
    <property type="entry name" value="SAP_dom_sf"/>
</dbReference>
<dbReference type="PANTHER" id="PTHR10782">
    <property type="entry name" value="ZINC FINGER MIZ DOMAIN-CONTAINING PROTEIN"/>
    <property type="match status" value="1"/>
</dbReference>
<protein>
    <recommendedName>
        <fullName evidence="18">E3 SUMO-protein ligase SIZ1</fullName>
    </recommendedName>
</protein>
<dbReference type="PROSITE" id="PS51044">
    <property type="entry name" value="ZF_SP_RING"/>
    <property type="match status" value="1"/>
</dbReference>
<dbReference type="FunCoup" id="A0A2K1IV60">
    <property type="interactions" value="2746"/>
</dbReference>
<dbReference type="EnsemblPlants" id="Pp3c20_14150V3.1">
    <property type="protein sequence ID" value="Pp3c20_14150V3.1"/>
    <property type="gene ID" value="Pp3c20_14150"/>
</dbReference>
<dbReference type="UniPathway" id="UPA00886"/>
<feature type="compositionally biased region" description="Polar residues" evidence="11">
    <location>
        <begin position="840"/>
        <end position="850"/>
    </location>
</feature>
<evidence type="ECO:0000313" key="15">
    <source>
        <dbReference type="EnsemblPlants" id="Pp3c20_14150V3.1"/>
    </source>
</evidence>
<dbReference type="GO" id="GO:0008270">
    <property type="term" value="F:zinc ion binding"/>
    <property type="evidence" value="ECO:0007669"/>
    <property type="project" value="UniProtKB-KW"/>
</dbReference>
<evidence type="ECO:0000313" key="16">
    <source>
        <dbReference type="EnsemblPlants" id="Pp3c20_14153V3.1"/>
    </source>
</evidence>
<dbReference type="GO" id="GO:0061665">
    <property type="term" value="F:SUMO ligase activity"/>
    <property type="evidence" value="ECO:0000318"/>
    <property type="project" value="GO_Central"/>
</dbReference>
<feature type="compositionally biased region" description="Polar residues" evidence="11">
    <location>
        <begin position="539"/>
        <end position="548"/>
    </location>
</feature>
<gene>
    <name evidence="16" type="primary">LOC112273255</name>
    <name evidence="14" type="ORF">PHYPA_025108</name>
</gene>
<feature type="compositionally biased region" description="Low complexity" evidence="11">
    <location>
        <begin position="780"/>
        <end position="789"/>
    </location>
</feature>
<organism evidence="14">
    <name type="scientific">Physcomitrium patens</name>
    <name type="common">Spreading-leaved earth moss</name>
    <name type="synonym">Physcomitrella patens</name>
    <dbReference type="NCBI Taxonomy" id="3218"/>
    <lineage>
        <taxon>Eukaryota</taxon>
        <taxon>Viridiplantae</taxon>
        <taxon>Streptophyta</taxon>
        <taxon>Embryophyta</taxon>
        <taxon>Bryophyta</taxon>
        <taxon>Bryophytina</taxon>
        <taxon>Bryopsida</taxon>
        <taxon>Funariidae</taxon>
        <taxon>Funariales</taxon>
        <taxon>Funariaceae</taxon>
        <taxon>Physcomitrium</taxon>
    </lineage>
</organism>